<evidence type="ECO:0000256" key="4">
    <source>
        <dbReference type="PROSITE-ProRule" id="PRU00335"/>
    </source>
</evidence>
<sequence>MRARDRILDAAAEIMRAEGIARATTKEIARVAGCSEALLYKNFADKSQLFVAVLQERAPGLGEVLAGLPDRAGSATVRQNLTDVVRGGLDFYLATFPMAAGLFSDRALLDAHRARLAELGVGPEQVNTWVAEYLRREQSLGRVTPDADADSAASLLLGACLQRAFFARMSGQDAVDAGAEADRLVAVLCNGLVRV</sequence>
<evidence type="ECO:0000259" key="5">
    <source>
        <dbReference type="PROSITE" id="PS50977"/>
    </source>
</evidence>
<evidence type="ECO:0000313" key="7">
    <source>
        <dbReference type="Proteomes" id="UP001500622"/>
    </source>
</evidence>
<dbReference type="PRINTS" id="PR00455">
    <property type="entry name" value="HTHTETR"/>
</dbReference>
<dbReference type="PANTHER" id="PTHR30055">
    <property type="entry name" value="HTH-TYPE TRANSCRIPTIONAL REGULATOR RUTR"/>
    <property type="match status" value="1"/>
</dbReference>
<evidence type="ECO:0000256" key="1">
    <source>
        <dbReference type="ARBA" id="ARBA00023015"/>
    </source>
</evidence>
<evidence type="ECO:0000256" key="2">
    <source>
        <dbReference type="ARBA" id="ARBA00023125"/>
    </source>
</evidence>
<proteinExistence type="predicted"/>
<dbReference type="PANTHER" id="PTHR30055:SF234">
    <property type="entry name" value="HTH-TYPE TRANSCRIPTIONAL REGULATOR BETI"/>
    <property type="match status" value="1"/>
</dbReference>
<feature type="DNA-binding region" description="H-T-H motif" evidence="4">
    <location>
        <begin position="24"/>
        <end position="43"/>
    </location>
</feature>
<dbReference type="InterPro" id="IPR001647">
    <property type="entry name" value="HTH_TetR"/>
</dbReference>
<dbReference type="Pfam" id="PF14246">
    <property type="entry name" value="TetR_C_7"/>
    <property type="match status" value="1"/>
</dbReference>
<evidence type="ECO:0000256" key="3">
    <source>
        <dbReference type="ARBA" id="ARBA00023163"/>
    </source>
</evidence>
<comment type="caution">
    <text evidence="6">The sequence shown here is derived from an EMBL/GenBank/DDBJ whole genome shotgun (WGS) entry which is preliminary data.</text>
</comment>
<keyword evidence="3" id="KW-0804">Transcription</keyword>
<dbReference type="Gene3D" id="1.10.357.10">
    <property type="entry name" value="Tetracycline Repressor, domain 2"/>
    <property type="match status" value="1"/>
</dbReference>
<keyword evidence="1" id="KW-0805">Transcription regulation</keyword>
<feature type="domain" description="HTH tetR-type" evidence="5">
    <location>
        <begin position="1"/>
        <end position="61"/>
    </location>
</feature>
<dbReference type="RefSeq" id="WP_345215152.1">
    <property type="nucleotide sequence ID" value="NZ_BAABGN010000002.1"/>
</dbReference>
<accession>A0ABP8KWS2</accession>
<gene>
    <name evidence="6" type="ORF">GCM10023169_07630</name>
</gene>
<keyword evidence="2 4" id="KW-0238">DNA-binding</keyword>
<reference evidence="7" key="1">
    <citation type="journal article" date="2019" name="Int. J. Syst. Evol. Microbiol.">
        <title>The Global Catalogue of Microorganisms (GCM) 10K type strain sequencing project: providing services to taxonomists for standard genome sequencing and annotation.</title>
        <authorList>
            <consortium name="The Broad Institute Genomics Platform"/>
            <consortium name="The Broad Institute Genome Sequencing Center for Infectious Disease"/>
            <person name="Wu L."/>
            <person name="Ma J."/>
        </authorList>
    </citation>
    <scope>NUCLEOTIDE SEQUENCE [LARGE SCALE GENOMIC DNA]</scope>
    <source>
        <strain evidence="7">JCM 17810</strain>
    </source>
</reference>
<organism evidence="6 7">
    <name type="scientific">Georgenia halophila</name>
    <dbReference type="NCBI Taxonomy" id="620889"/>
    <lineage>
        <taxon>Bacteria</taxon>
        <taxon>Bacillati</taxon>
        <taxon>Actinomycetota</taxon>
        <taxon>Actinomycetes</taxon>
        <taxon>Micrococcales</taxon>
        <taxon>Bogoriellaceae</taxon>
        <taxon>Georgenia</taxon>
    </lineage>
</organism>
<keyword evidence="7" id="KW-1185">Reference proteome</keyword>
<dbReference type="SUPFAM" id="SSF46689">
    <property type="entry name" value="Homeodomain-like"/>
    <property type="match status" value="1"/>
</dbReference>
<dbReference type="Pfam" id="PF00440">
    <property type="entry name" value="TetR_N"/>
    <property type="match status" value="1"/>
</dbReference>
<dbReference type="EMBL" id="BAABGN010000002">
    <property type="protein sequence ID" value="GAA4418263.1"/>
    <property type="molecule type" value="Genomic_DNA"/>
</dbReference>
<dbReference type="PROSITE" id="PS50977">
    <property type="entry name" value="HTH_TETR_2"/>
    <property type="match status" value="1"/>
</dbReference>
<dbReference type="InterPro" id="IPR050109">
    <property type="entry name" value="HTH-type_TetR-like_transc_reg"/>
</dbReference>
<name>A0ABP8KWS2_9MICO</name>
<dbReference type="SUPFAM" id="SSF48498">
    <property type="entry name" value="Tetracyclin repressor-like, C-terminal domain"/>
    <property type="match status" value="1"/>
</dbReference>
<dbReference type="InterPro" id="IPR039536">
    <property type="entry name" value="TetR_C_Proteobacteria"/>
</dbReference>
<dbReference type="InterPro" id="IPR036271">
    <property type="entry name" value="Tet_transcr_reg_TetR-rel_C_sf"/>
</dbReference>
<dbReference type="Proteomes" id="UP001500622">
    <property type="component" value="Unassembled WGS sequence"/>
</dbReference>
<protein>
    <submittedName>
        <fullName evidence="6">TetR/AcrR family transcriptional regulator</fullName>
    </submittedName>
</protein>
<dbReference type="InterPro" id="IPR009057">
    <property type="entry name" value="Homeodomain-like_sf"/>
</dbReference>
<evidence type="ECO:0000313" key="6">
    <source>
        <dbReference type="EMBL" id="GAA4418263.1"/>
    </source>
</evidence>